<evidence type="ECO:0008006" key="5">
    <source>
        <dbReference type="Google" id="ProtNLM"/>
    </source>
</evidence>
<evidence type="ECO:0000256" key="2">
    <source>
        <dbReference type="SAM" id="SignalP"/>
    </source>
</evidence>
<reference evidence="4" key="1">
    <citation type="journal article" date="2019" name="Int. J. Syst. Evol. Microbiol.">
        <title>The Global Catalogue of Microorganisms (GCM) 10K type strain sequencing project: providing services to taxonomists for standard genome sequencing and annotation.</title>
        <authorList>
            <consortium name="The Broad Institute Genomics Platform"/>
            <consortium name="The Broad Institute Genome Sequencing Center for Infectious Disease"/>
            <person name="Wu L."/>
            <person name="Ma J."/>
        </authorList>
    </citation>
    <scope>NUCLEOTIDE SEQUENCE [LARGE SCALE GENOMIC DNA]</scope>
    <source>
        <strain evidence="4">JCM 9377</strain>
    </source>
</reference>
<evidence type="ECO:0000313" key="3">
    <source>
        <dbReference type="EMBL" id="GAA3211525.1"/>
    </source>
</evidence>
<evidence type="ECO:0000313" key="4">
    <source>
        <dbReference type="Proteomes" id="UP001501237"/>
    </source>
</evidence>
<proteinExistence type="predicted"/>
<organism evidence="3 4">
    <name type="scientific">Actinocorallia longicatena</name>
    <dbReference type="NCBI Taxonomy" id="111803"/>
    <lineage>
        <taxon>Bacteria</taxon>
        <taxon>Bacillati</taxon>
        <taxon>Actinomycetota</taxon>
        <taxon>Actinomycetes</taxon>
        <taxon>Streptosporangiales</taxon>
        <taxon>Thermomonosporaceae</taxon>
        <taxon>Actinocorallia</taxon>
    </lineage>
</organism>
<dbReference type="EMBL" id="BAAAUV010000006">
    <property type="protein sequence ID" value="GAA3211525.1"/>
    <property type="molecule type" value="Genomic_DNA"/>
</dbReference>
<protein>
    <recommendedName>
        <fullName evidence="5">Lipoprotein</fullName>
    </recommendedName>
</protein>
<evidence type="ECO:0000256" key="1">
    <source>
        <dbReference type="SAM" id="MobiDB-lite"/>
    </source>
</evidence>
<feature type="compositionally biased region" description="Gly residues" evidence="1">
    <location>
        <begin position="47"/>
        <end position="57"/>
    </location>
</feature>
<accession>A0ABP6QC42</accession>
<feature type="region of interest" description="Disordered" evidence="1">
    <location>
        <begin position="29"/>
        <end position="57"/>
    </location>
</feature>
<keyword evidence="4" id="KW-1185">Reference proteome</keyword>
<keyword evidence="2" id="KW-0732">Signal</keyword>
<feature type="chain" id="PRO_5045437562" description="Lipoprotein" evidence="2">
    <location>
        <begin position="27"/>
        <end position="217"/>
    </location>
</feature>
<name>A0ABP6QC42_9ACTN</name>
<sequence length="217" mass="22228">MVHSLHSLPFRLVLGTLLAASLTACGGTSGKPEAGPLPEESVPETGDGNGNGGMGGVPGNYLAGSDALVCTDRPRDVEVARGRAPAWADLRGVTWERSGQRVIVAFQLAVKVPRSGPATFTASFGAGGRRTTARMALEGRAWTVTAGGKKIDAVVQAVVRDLVVELPLDLGGIDLGRRVTVSAATEGGSGDPASTDPAFTDPAFTDPACPKGLDWKP</sequence>
<gene>
    <name evidence="3" type="ORF">GCM10010468_30280</name>
</gene>
<feature type="region of interest" description="Disordered" evidence="1">
    <location>
        <begin position="184"/>
        <end position="217"/>
    </location>
</feature>
<comment type="caution">
    <text evidence="3">The sequence shown here is derived from an EMBL/GenBank/DDBJ whole genome shotgun (WGS) entry which is preliminary data.</text>
</comment>
<feature type="signal peptide" evidence="2">
    <location>
        <begin position="1"/>
        <end position="26"/>
    </location>
</feature>
<dbReference type="Proteomes" id="UP001501237">
    <property type="component" value="Unassembled WGS sequence"/>
</dbReference>